<dbReference type="VEuPathDB" id="VectorBase:HLOH_045391"/>
<dbReference type="EMBL" id="JABSTR010000001">
    <property type="protein sequence ID" value="KAH9359903.1"/>
    <property type="molecule type" value="Genomic_DNA"/>
</dbReference>
<feature type="domain" description="FP protein C-terminal" evidence="2">
    <location>
        <begin position="282"/>
        <end position="334"/>
    </location>
</feature>
<dbReference type="OrthoDB" id="7048166at2759"/>
<dbReference type="Proteomes" id="UP000821853">
    <property type="component" value="Chromosome 1"/>
</dbReference>
<accession>A0A9J6FB19</accession>
<dbReference type="InterPro" id="IPR057251">
    <property type="entry name" value="FP_C"/>
</dbReference>
<dbReference type="SUPFAM" id="SSF57903">
    <property type="entry name" value="FYVE/PHD zinc finger"/>
    <property type="match status" value="1"/>
</dbReference>
<comment type="caution">
    <text evidence="3">The sequence shown here is derived from an EMBL/GenBank/DDBJ whole genome shotgun (WGS) entry which is preliminary data.</text>
</comment>
<protein>
    <recommendedName>
        <fullName evidence="2">FP protein C-terminal domain-containing protein</fullName>
    </recommendedName>
</protein>
<evidence type="ECO:0000259" key="2">
    <source>
        <dbReference type="Pfam" id="PF25298"/>
    </source>
</evidence>
<dbReference type="Pfam" id="PF25298">
    <property type="entry name" value="Baculo_FP_2nd"/>
    <property type="match status" value="1"/>
</dbReference>
<sequence length="334" mass="37501">MSDSEHCIECIACHEALPDGGWYLDCSECKLGYHLGQACSGVSSSTFSAMGQPNKDTWICKTCRSGKKRGPSQPECASAGKNTDLEPLLLREIREIKTSLESLPVLHKKVDSLLLLRAEFTKLSGTVKDLEKSVSFLSNQYDSVVEQANTGAELAAAHDEGIAALNATIQSQAEELHSLREAQNENEQYSRKCNLEIEGLPKEENENLKATLSELARKLEISFSISDVEAVHRLPSKKANPTVLVRFATVTTKEVWCEARKKLRHLREADPDFNLFFNENLTKMNRDLYWRAREATKQKGYKFCWATGGKIYAKKDDKAPRIRISRESDINKIT</sequence>
<dbReference type="PANTHER" id="PTHR37445">
    <property type="entry name" value="PROTEIN CBG24663"/>
    <property type="match status" value="1"/>
</dbReference>
<dbReference type="OMA" id="DTWICKT"/>
<evidence type="ECO:0000313" key="4">
    <source>
        <dbReference type="Proteomes" id="UP000821853"/>
    </source>
</evidence>
<organism evidence="3 4">
    <name type="scientific">Haemaphysalis longicornis</name>
    <name type="common">Bush tick</name>
    <dbReference type="NCBI Taxonomy" id="44386"/>
    <lineage>
        <taxon>Eukaryota</taxon>
        <taxon>Metazoa</taxon>
        <taxon>Ecdysozoa</taxon>
        <taxon>Arthropoda</taxon>
        <taxon>Chelicerata</taxon>
        <taxon>Arachnida</taxon>
        <taxon>Acari</taxon>
        <taxon>Parasitiformes</taxon>
        <taxon>Ixodida</taxon>
        <taxon>Ixodoidea</taxon>
        <taxon>Ixodidae</taxon>
        <taxon>Haemaphysalinae</taxon>
        <taxon>Haemaphysalis</taxon>
    </lineage>
</organism>
<name>A0A9J6FB19_HAELO</name>
<reference evidence="3 4" key="1">
    <citation type="journal article" date="2020" name="Cell">
        <title>Large-Scale Comparative Analyses of Tick Genomes Elucidate Their Genetic Diversity and Vector Capacities.</title>
        <authorList>
            <consortium name="Tick Genome and Microbiome Consortium (TIGMIC)"/>
            <person name="Jia N."/>
            <person name="Wang J."/>
            <person name="Shi W."/>
            <person name="Du L."/>
            <person name="Sun Y."/>
            <person name="Zhan W."/>
            <person name="Jiang J.F."/>
            <person name="Wang Q."/>
            <person name="Zhang B."/>
            <person name="Ji P."/>
            <person name="Bell-Sakyi L."/>
            <person name="Cui X.M."/>
            <person name="Yuan T.T."/>
            <person name="Jiang B.G."/>
            <person name="Yang W.F."/>
            <person name="Lam T.T."/>
            <person name="Chang Q.C."/>
            <person name="Ding S.J."/>
            <person name="Wang X.J."/>
            <person name="Zhu J.G."/>
            <person name="Ruan X.D."/>
            <person name="Zhao L."/>
            <person name="Wei J.T."/>
            <person name="Ye R.Z."/>
            <person name="Que T.C."/>
            <person name="Du C.H."/>
            <person name="Zhou Y.H."/>
            <person name="Cheng J.X."/>
            <person name="Dai P.F."/>
            <person name="Guo W.B."/>
            <person name="Han X.H."/>
            <person name="Huang E.J."/>
            <person name="Li L.F."/>
            <person name="Wei W."/>
            <person name="Gao Y.C."/>
            <person name="Liu J.Z."/>
            <person name="Shao H.Z."/>
            <person name="Wang X."/>
            <person name="Wang C.C."/>
            <person name="Yang T.C."/>
            <person name="Huo Q.B."/>
            <person name="Li W."/>
            <person name="Chen H.Y."/>
            <person name="Chen S.E."/>
            <person name="Zhou L.G."/>
            <person name="Ni X.B."/>
            <person name="Tian J.H."/>
            <person name="Sheng Y."/>
            <person name="Liu T."/>
            <person name="Pan Y.S."/>
            <person name="Xia L.Y."/>
            <person name="Li J."/>
            <person name="Zhao F."/>
            <person name="Cao W.C."/>
        </authorList>
    </citation>
    <scope>NUCLEOTIDE SEQUENCE [LARGE SCALE GENOMIC DNA]</scope>
    <source>
        <strain evidence="3">HaeL-2018</strain>
    </source>
</reference>
<dbReference type="CDD" id="cd15489">
    <property type="entry name" value="PHD_SF"/>
    <property type="match status" value="1"/>
</dbReference>
<proteinExistence type="predicted"/>
<keyword evidence="1" id="KW-0175">Coiled coil</keyword>
<dbReference type="InterPro" id="IPR011011">
    <property type="entry name" value="Znf_FYVE_PHD"/>
</dbReference>
<feature type="coiled-coil region" evidence="1">
    <location>
        <begin position="127"/>
        <end position="192"/>
    </location>
</feature>
<evidence type="ECO:0000313" key="3">
    <source>
        <dbReference type="EMBL" id="KAH9359903.1"/>
    </source>
</evidence>
<keyword evidence="4" id="KW-1185">Reference proteome</keyword>
<dbReference type="PANTHER" id="PTHR37445:SF3">
    <property type="entry name" value="ZINC FINGER PHD-TYPE DOMAIN-CONTAINING PROTEIN"/>
    <property type="match status" value="1"/>
</dbReference>
<dbReference type="AlphaFoldDB" id="A0A9J6FB19"/>
<evidence type="ECO:0000256" key="1">
    <source>
        <dbReference type="SAM" id="Coils"/>
    </source>
</evidence>
<gene>
    <name evidence="3" type="ORF">HPB48_020312</name>
</gene>